<evidence type="ECO:0000313" key="2">
    <source>
        <dbReference type="EMBL" id="MDC0681125.1"/>
    </source>
</evidence>
<keyword evidence="3" id="KW-1185">Reference proteome</keyword>
<organism evidence="2 3">
    <name type="scientific">Sorangium atrum</name>
    <dbReference type="NCBI Taxonomy" id="2995308"/>
    <lineage>
        <taxon>Bacteria</taxon>
        <taxon>Pseudomonadati</taxon>
        <taxon>Myxococcota</taxon>
        <taxon>Polyangia</taxon>
        <taxon>Polyangiales</taxon>
        <taxon>Polyangiaceae</taxon>
        <taxon>Sorangium</taxon>
    </lineage>
</organism>
<dbReference type="Proteomes" id="UP001217485">
    <property type="component" value="Unassembled WGS sequence"/>
</dbReference>
<sequence>MLGERLAAALGAARDGAAGIESFAHLLGSRRVGPRGVALALPEVCEGCAALVVALDSLSAAVRDGFVETDAAVAADAAAADAACAVLGHAGVEVARLTDELSRAAAGASPARGPGRGRGDRGGSERGIDARQRLGLEASVRRTARELSGALRLSELVIATLELRPTPLDLIDVLRNWSAAPAEGRPVVGISVASSDGRANEVEGDVRAVSGLMELAVGMVSAAGVASPHLTVSRLSDGRSVVRIAERGPREGAPAVALDVVLRDGGERAAAVARVVARRARIELVEGTGGRVVTMTF</sequence>
<feature type="region of interest" description="Disordered" evidence="1">
    <location>
        <begin position="105"/>
        <end position="128"/>
    </location>
</feature>
<reference evidence="2 3" key="1">
    <citation type="submission" date="2023-01" db="EMBL/GenBank/DDBJ databases">
        <title>Minimal conservation of predation-associated metabolite biosynthetic gene clusters underscores biosynthetic potential of Myxococcota including descriptions for ten novel species: Archangium lansinium sp. nov., Myxococcus landrumus sp. nov., Nannocystis bai.</title>
        <authorList>
            <person name="Ahearne A."/>
            <person name="Stevens C."/>
            <person name="Dowd S."/>
        </authorList>
    </citation>
    <scope>NUCLEOTIDE SEQUENCE [LARGE SCALE GENOMIC DNA]</scope>
    <source>
        <strain evidence="2 3">WIWO2</strain>
    </source>
</reference>
<comment type="caution">
    <text evidence="2">The sequence shown here is derived from an EMBL/GenBank/DDBJ whole genome shotgun (WGS) entry which is preliminary data.</text>
</comment>
<dbReference type="RefSeq" id="WP_272098170.1">
    <property type="nucleotide sequence ID" value="NZ_JAQNDK010000003.1"/>
</dbReference>
<name>A0ABT5C3X5_9BACT</name>
<evidence type="ECO:0000313" key="3">
    <source>
        <dbReference type="Proteomes" id="UP001217485"/>
    </source>
</evidence>
<gene>
    <name evidence="2" type="ORF">POL72_25525</name>
</gene>
<dbReference type="EMBL" id="JAQNDK010000003">
    <property type="protein sequence ID" value="MDC0681125.1"/>
    <property type="molecule type" value="Genomic_DNA"/>
</dbReference>
<evidence type="ECO:0000256" key="1">
    <source>
        <dbReference type="SAM" id="MobiDB-lite"/>
    </source>
</evidence>
<proteinExistence type="predicted"/>
<feature type="compositionally biased region" description="Basic and acidic residues" evidence="1">
    <location>
        <begin position="117"/>
        <end position="128"/>
    </location>
</feature>
<accession>A0ABT5C3X5</accession>
<protein>
    <submittedName>
        <fullName evidence="2">Uncharacterized protein</fullName>
    </submittedName>
</protein>